<comment type="caution">
    <text evidence="1">The sequence shown here is derived from an EMBL/GenBank/DDBJ whole genome shotgun (WGS) entry which is preliminary data.</text>
</comment>
<accession>A0A5J4UU89</accession>
<evidence type="ECO:0000313" key="1">
    <source>
        <dbReference type="EMBL" id="KAA6374196.1"/>
    </source>
</evidence>
<dbReference type="Proteomes" id="UP000324800">
    <property type="component" value="Unassembled WGS sequence"/>
</dbReference>
<proteinExistence type="predicted"/>
<name>A0A5J4UU89_9EUKA</name>
<reference evidence="1 2" key="1">
    <citation type="submission" date="2019-03" db="EMBL/GenBank/DDBJ databases">
        <title>Single cell metagenomics reveals metabolic interactions within the superorganism composed of flagellate Streblomastix strix and complex community of Bacteroidetes bacteria on its surface.</title>
        <authorList>
            <person name="Treitli S.C."/>
            <person name="Kolisko M."/>
            <person name="Husnik F."/>
            <person name="Keeling P."/>
            <person name="Hampl V."/>
        </authorList>
    </citation>
    <scope>NUCLEOTIDE SEQUENCE [LARGE SCALE GENOMIC DNA]</scope>
    <source>
        <strain evidence="1">ST1C</strain>
    </source>
</reference>
<gene>
    <name evidence="1" type="ORF">EZS28_030277</name>
</gene>
<organism evidence="1 2">
    <name type="scientific">Streblomastix strix</name>
    <dbReference type="NCBI Taxonomy" id="222440"/>
    <lineage>
        <taxon>Eukaryota</taxon>
        <taxon>Metamonada</taxon>
        <taxon>Preaxostyla</taxon>
        <taxon>Oxymonadida</taxon>
        <taxon>Streblomastigidae</taxon>
        <taxon>Streblomastix</taxon>
    </lineage>
</organism>
<sequence length="621" mass="68589">MFVPALQGLIHKILPQVELPIRENATKIDLNVEWGDGETSRIQNVLFDNIDTGTGNVAIIQSGKISHYENGTIQGSSIDLNYGGFINKTNGDTIFINKTGRYSSPGPLPTTVTIKITGTCLNDLGRCAFGYGEQSLEGQEFLKEINGDIKDLSTGVTDFDRFFEKAFFNCRGLTIATITSTIATMNKKANDFLSHCFFGQNINISALPSSVLHADFYLHGTFKGCHELYVEVTVVNSNAISDSLGIPALPSQVEYASYFLEETFDDCIRLKYTPLIPAPPDTFGIPPLSRYFNINDIPIDPNDPSKIFYMGEFATDPTSGSIKNGFYTVIEGVPFTTTKEQDIIDIVDKKYETRTIQKAPVEMWKPDFYYDMGSKIYRKEQTNVTGIYELVCYYAIRGVQQYDFSITLVDFELDKETFADVKNQPWMFPWPDSYIGLSTLQLYPDYNSMWGGLDSNNDGNLQAIDNLGIQCHPDQAPFSPLYSSILTKQGSAITIGIIQVIVSTKNSGISGILQEKVIKLLHPENVPAKQLEALRLSPSNHLTSSVIGGIVKFTVSRFSQFSKAVAKQASNVVIGALSIVAFIVPSTIINLAALSEIVANENPVPPPTTIYPFSIIVYCLS</sequence>
<dbReference type="AlphaFoldDB" id="A0A5J4UU89"/>
<dbReference type="EMBL" id="SNRW01012156">
    <property type="protein sequence ID" value="KAA6374196.1"/>
    <property type="molecule type" value="Genomic_DNA"/>
</dbReference>
<protein>
    <submittedName>
        <fullName evidence="1">Uncharacterized protein</fullName>
    </submittedName>
</protein>
<evidence type="ECO:0000313" key="2">
    <source>
        <dbReference type="Proteomes" id="UP000324800"/>
    </source>
</evidence>